<dbReference type="Pfam" id="PF15868">
    <property type="entry name" value="MBF2"/>
    <property type="match status" value="1"/>
</dbReference>
<protein>
    <recommendedName>
        <fullName evidence="4">Salivary secreted peptide</fullName>
    </recommendedName>
</protein>
<proteinExistence type="predicted"/>
<dbReference type="Proteomes" id="UP000007798">
    <property type="component" value="Unassembled WGS sequence"/>
</dbReference>
<dbReference type="PhylomeDB" id="B4NDB1"/>
<dbReference type="OrthoDB" id="8192785at2759"/>
<dbReference type="InParanoid" id="B4NDB1"/>
<accession>B4NDB1</accession>
<evidence type="ECO:0000256" key="1">
    <source>
        <dbReference type="SAM" id="SignalP"/>
    </source>
</evidence>
<evidence type="ECO:0000313" key="3">
    <source>
        <dbReference type="Proteomes" id="UP000007798"/>
    </source>
</evidence>
<feature type="signal peptide" evidence="1">
    <location>
        <begin position="1"/>
        <end position="19"/>
    </location>
</feature>
<evidence type="ECO:0000313" key="2">
    <source>
        <dbReference type="EMBL" id="EDW82820.1"/>
    </source>
</evidence>
<dbReference type="HOGENOM" id="CLU_152785_3_1_1"/>
<sequence length="115" mass="12435">MKLLQFVLVFSGILALGYAANATWGSKLSNSVLLNTQNVTLYKKNNDYQSSTISFPTSGSVNTKTITYITVTDRFTNSSGPTSTLWTGGVGFTFATINVKSQYAQGINVTAQFWG</sequence>
<keyword evidence="1" id="KW-0732">Signal</keyword>
<evidence type="ECO:0008006" key="4">
    <source>
        <dbReference type="Google" id="ProtNLM"/>
    </source>
</evidence>
<feature type="chain" id="PRO_5002819602" description="Salivary secreted peptide" evidence="1">
    <location>
        <begin position="20"/>
        <end position="115"/>
    </location>
</feature>
<name>B4NDB1_DROWI</name>
<dbReference type="PANTHER" id="PTHR37685:SF1">
    <property type="entry name" value="GEO11136P1-RELATED"/>
    <property type="match status" value="1"/>
</dbReference>
<dbReference type="InterPro" id="IPR031734">
    <property type="entry name" value="MBF2"/>
</dbReference>
<dbReference type="KEGG" id="dwi:6648731"/>
<keyword evidence="3" id="KW-1185">Reference proteome</keyword>
<dbReference type="EMBL" id="CH964239">
    <property type="protein sequence ID" value="EDW82820.1"/>
    <property type="molecule type" value="Genomic_DNA"/>
</dbReference>
<dbReference type="PANTHER" id="PTHR37685">
    <property type="entry name" value="GEO11136P1-RELATED"/>
    <property type="match status" value="1"/>
</dbReference>
<dbReference type="AlphaFoldDB" id="B4NDB1"/>
<organism evidence="2 3">
    <name type="scientific">Drosophila willistoni</name>
    <name type="common">Fruit fly</name>
    <dbReference type="NCBI Taxonomy" id="7260"/>
    <lineage>
        <taxon>Eukaryota</taxon>
        <taxon>Metazoa</taxon>
        <taxon>Ecdysozoa</taxon>
        <taxon>Arthropoda</taxon>
        <taxon>Hexapoda</taxon>
        <taxon>Insecta</taxon>
        <taxon>Pterygota</taxon>
        <taxon>Neoptera</taxon>
        <taxon>Endopterygota</taxon>
        <taxon>Diptera</taxon>
        <taxon>Brachycera</taxon>
        <taxon>Muscomorpha</taxon>
        <taxon>Ephydroidea</taxon>
        <taxon>Drosophilidae</taxon>
        <taxon>Drosophila</taxon>
        <taxon>Sophophora</taxon>
    </lineage>
</organism>
<dbReference type="OMA" id="NVTAQIW"/>
<reference evidence="2 3" key="1">
    <citation type="journal article" date="2007" name="Nature">
        <title>Evolution of genes and genomes on the Drosophila phylogeny.</title>
        <authorList>
            <consortium name="Drosophila 12 Genomes Consortium"/>
            <person name="Clark A.G."/>
            <person name="Eisen M.B."/>
            <person name="Smith D.R."/>
            <person name="Bergman C.M."/>
            <person name="Oliver B."/>
            <person name="Markow T.A."/>
            <person name="Kaufman T.C."/>
            <person name="Kellis M."/>
            <person name="Gelbart W."/>
            <person name="Iyer V.N."/>
            <person name="Pollard D.A."/>
            <person name="Sackton T.B."/>
            <person name="Larracuente A.M."/>
            <person name="Singh N.D."/>
            <person name="Abad J.P."/>
            <person name="Abt D.N."/>
            <person name="Adryan B."/>
            <person name="Aguade M."/>
            <person name="Akashi H."/>
            <person name="Anderson W.W."/>
            <person name="Aquadro C.F."/>
            <person name="Ardell D.H."/>
            <person name="Arguello R."/>
            <person name="Artieri C.G."/>
            <person name="Barbash D.A."/>
            <person name="Barker D."/>
            <person name="Barsanti P."/>
            <person name="Batterham P."/>
            <person name="Batzoglou S."/>
            <person name="Begun D."/>
            <person name="Bhutkar A."/>
            <person name="Blanco E."/>
            <person name="Bosak S.A."/>
            <person name="Bradley R.K."/>
            <person name="Brand A.D."/>
            <person name="Brent M.R."/>
            <person name="Brooks A.N."/>
            <person name="Brown R.H."/>
            <person name="Butlin R.K."/>
            <person name="Caggese C."/>
            <person name="Calvi B.R."/>
            <person name="Bernardo de Carvalho A."/>
            <person name="Caspi A."/>
            <person name="Castrezana S."/>
            <person name="Celniker S.E."/>
            <person name="Chang J.L."/>
            <person name="Chapple C."/>
            <person name="Chatterji S."/>
            <person name="Chinwalla A."/>
            <person name="Civetta A."/>
            <person name="Clifton S.W."/>
            <person name="Comeron J.M."/>
            <person name="Costello J.C."/>
            <person name="Coyne J.A."/>
            <person name="Daub J."/>
            <person name="David R.G."/>
            <person name="Delcher A.L."/>
            <person name="Delehaunty K."/>
            <person name="Do C.B."/>
            <person name="Ebling H."/>
            <person name="Edwards K."/>
            <person name="Eickbush T."/>
            <person name="Evans J.D."/>
            <person name="Filipski A."/>
            <person name="Findeiss S."/>
            <person name="Freyhult E."/>
            <person name="Fulton L."/>
            <person name="Fulton R."/>
            <person name="Garcia A.C."/>
            <person name="Gardiner A."/>
            <person name="Garfield D.A."/>
            <person name="Garvin B.E."/>
            <person name="Gibson G."/>
            <person name="Gilbert D."/>
            <person name="Gnerre S."/>
            <person name="Godfrey J."/>
            <person name="Good R."/>
            <person name="Gotea V."/>
            <person name="Gravely B."/>
            <person name="Greenberg A.J."/>
            <person name="Griffiths-Jones S."/>
            <person name="Gross S."/>
            <person name="Guigo R."/>
            <person name="Gustafson E.A."/>
            <person name="Haerty W."/>
            <person name="Hahn M.W."/>
            <person name="Halligan D.L."/>
            <person name="Halpern A.L."/>
            <person name="Halter G.M."/>
            <person name="Han M.V."/>
            <person name="Heger A."/>
            <person name="Hillier L."/>
            <person name="Hinrichs A.S."/>
            <person name="Holmes I."/>
            <person name="Hoskins R.A."/>
            <person name="Hubisz M.J."/>
            <person name="Hultmark D."/>
            <person name="Huntley M.A."/>
            <person name="Jaffe D.B."/>
            <person name="Jagadeeshan S."/>
            <person name="Jeck W.R."/>
            <person name="Johnson J."/>
            <person name="Jones C.D."/>
            <person name="Jordan W.C."/>
            <person name="Karpen G.H."/>
            <person name="Kataoka E."/>
            <person name="Keightley P.D."/>
            <person name="Kheradpour P."/>
            <person name="Kirkness E.F."/>
            <person name="Koerich L.B."/>
            <person name="Kristiansen K."/>
            <person name="Kudrna D."/>
            <person name="Kulathinal R.J."/>
            <person name="Kumar S."/>
            <person name="Kwok R."/>
            <person name="Lander E."/>
            <person name="Langley C.H."/>
            <person name="Lapoint R."/>
            <person name="Lazzaro B.P."/>
            <person name="Lee S.J."/>
            <person name="Levesque L."/>
            <person name="Li R."/>
            <person name="Lin C.F."/>
            <person name="Lin M.F."/>
            <person name="Lindblad-Toh K."/>
            <person name="Llopart A."/>
            <person name="Long M."/>
            <person name="Low L."/>
            <person name="Lozovsky E."/>
            <person name="Lu J."/>
            <person name="Luo M."/>
            <person name="Machado C.A."/>
            <person name="Makalowski W."/>
            <person name="Marzo M."/>
            <person name="Matsuda M."/>
            <person name="Matzkin L."/>
            <person name="McAllister B."/>
            <person name="McBride C.S."/>
            <person name="McKernan B."/>
            <person name="McKernan K."/>
            <person name="Mendez-Lago M."/>
            <person name="Minx P."/>
            <person name="Mollenhauer M.U."/>
            <person name="Montooth K."/>
            <person name="Mount S.M."/>
            <person name="Mu X."/>
            <person name="Myers E."/>
            <person name="Negre B."/>
            <person name="Newfeld S."/>
            <person name="Nielsen R."/>
            <person name="Noor M.A."/>
            <person name="O'Grady P."/>
            <person name="Pachter L."/>
            <person name="Papaceit M."/>
            <person name="Parisi M.J."/>
            <person name="Parisi M."/>
            <person name="Parts L."/>
            <person name="Pedersen J.S."/>
            <person name="Pesole G."/>
            <person name="Phillippy A.M."/>
            <person name="Ponting C.P."/>
            <person name="Pop M."/>
            <person name="Porcelli D."/>
            <person name="Powell J.R."/>
            <person name="Prohaska S."/>
            <person name="Pruitt K."/>
            <person name="Puig M."/>
            <person name="Quesneville H."/>
            <person name="Ram K.R."/>
            <person name="Rand D."/>
            <person name="Rasmussen M.D."/>
            <person name="Reed L.K."/>
            <person name="Reenan R."/>
            <person name="Reily A."/>
            <person name="Remington K.A."/>
            <person name="Rieger T.T."/>
            <person name="Ritchie M.G."/>
            <person name="Robin C."/>
            <person name="Rogers Y.H."/>
            <person name="Rohde C."/>
            <person name="Rozas J."/>
            <person name="Rubenfield M.J."/>
            <person name="Ruiz A."/>
            <person name="Russo S."/>
            <person name="Salzberg S.L."/>
            <person name="Sanchez-Gracia A."/>
            <person name="Saranga D.J."/>
            <person name="Sato H."/>
            <person name="Schaeffer S.W."/>
            <person name="Schatz M.C."/>
            <person name="Schlenke T."/>
            <person name="Schwartz R."/>
            <person name="Segarra C."/>
            <person name="Singh R.S."/>
            <person name="Sirot L."/>
            <person name="Sirota M."/>
            <person name="Sisneros N.B."/>
            <person name="Smith C.D."/>
            <person name="Smith T.F."/>
            <person name="Spieth J."/>
            <person name="Stage D.E."/>
            <person name="Stark A."/>
            <person name="Stephan W."/>
            <person name="Strausberg R.L."/>
            <person name="Strempel S."/>
            <person name="Sturgill D."/>
            <person name="Sutton G."/>
            <person name="Sutton G.G."/>
            <person name="Tao W."/>
            <person name="Teichmann S."/>
            <person name="Tobari Y.N."/>
            <person name="Tomimura Y."/>
            <person name="Tsolas J.M."/>
            <person name="Valente V.L."/>
            <person name="Venter E."/>
            <person name="Venter J.C."/>
            <person name="Vicario S."/>
            <person name="Vieira F.G."/>
            <person name="Vilella A.J."/>
            <person name="Villasante A."/>
            <person name="Walenz B."/>
            <person name="Wang J."/>
            <person name="Wasserman M."/>
            <person name="Watts T."/>
            <person name="Wilson D."/>
            <person name="Wilson R.K."/>
            <person name="Wing R.A."/>
            <person name="Wolfner M.F."/>
            <person name="Wong A."/>
            <person name="Wong G.K."/>
            <person name="Wu C.I."/>
            <person name="Wu G."/>
            <person name="Yamamoto D."/>
            <person name="Yang H.P."/>
            <person name="Yang S.P."/>
            <person name="Yorke J.A."/>
            <person name="Yoshida K."/>
            <person name="Zdobnov E."/>
            <person name="Zhang P."/>
            <person name="Zhang Y."/>
            <person name="Zimin A.V."/>
            <person name="Baldwin J."/>
            <person name="Abdouelleil A."/>
            <person name="Abdulkadir J."/>
            <person name="Abebe A."/>
            <person name="Abera B."/>
            <person name="Abreu J."/>
            <person name="Acer S.C."/>
            <person name="Aftuck L."/>
            <person name="Alexander A."/>
            <person name="An P."/>
            <person name="Anderson E."/>
            <person name="Anderson S."/>
            <person name="Arachi H."/>
            <person name="Azer M."/>
            <person name="Bachantsang P."/>
            <person name="Barry A."/>
            <person name="Bayul T."/>
            <person name="Berlin A."/>
            <person name="Bessette D."/>
            <person name="Bloom T."/>
            <person name="Blye J."/>
            <person name="Boguslavskiy L."/>
            <person name="Bonnet C."/>
            <person name="Boukhgalter B."/>
            <person name="Bourzgui I."/>
            <person name="Brown A."/>
            <person name="Cahill P."/>
            <person name="Channer S."/>
            <person name="Cheshatsang Y."/>
            <person name="Chuda L."/>
            <person name="Citroen M."/>
            <person name="Collymore A."/>
            <person name="Cooke P."/>
            <person name="Costello M."/>
            <person name="D'Aco K."/>
            <person name="Daza R."/>
            <person name="De Haan G."/>
            <person name="DeGray S."/>
            <person name="DeMaso C."/>
            <person name="Dhargay N."/>
            <person name="Dooley K."/>
            <person name="Dooley E."/>
            <person name="Doricent M."/>
            <person name="Dorje P."/>
            <person name="Dorjee K."/>
            <person name="Dupes A."/>
            <person name="Elong R."/>
            <person name="Falk J."/>
            <person name="Farina A."/>
            <person name="Faro S."/>
            <person name="Ferguson D."/>
            <person name="Fisher S."/>
            <person name="Foley C.D."/>
            <person name="Franke A."/>
            <person name="Friedrich D."/>
            <person name="Gadbois L."/>
            <person name="Gearin G."/>
            <person name="Gearin C.R."/>
            <person name="Giannoukos G."/>
            <person name="Goode T."/>
            <person name="Graham J."/>
            <person name="Grandbois E."/>
            <person name="Grewal S."/>
            <person name="Gyaltsen K."/>
            <person name="Hafez N."/>
            <person name="Hagos B."/>
            <person name="Hall J."/>
            <person name="Henson C."/>
            <person name="Hollinger A."/>
            <person name="Honan T."/>
            <person name="Huard M.D."/>
            <person name="Hughes L."/>
            <person name="Hurhula B."/>
            <person name="Husby M.E."/>
            <person name="Kamat A."/>
            <person name="Kanga B."/>
            <person name="Kashin S."/>
            <person name="Khazanovich D."/>
            <person name="Kisner P."/>
            <person name="Lance K."/>
            <person name="Lara M."/>
            <person name="Lee W."/>
            <person name="Lennon N."/>
            <person name="Letendre F."/>
            <person name="LeVine R."/>
            <person name="Lipovsky A."/>
            <person name="Liu X."/>
            <person name="Liu J."/>
            <person name="Liu S."/>
            <person name="Lokyitsang T."/>
            <person name="Lokyitsang Y."/>
            <person name="Lubonja R."/>
            <person name="Lui A."/>
            <person name="MacDonald P."/>
            <person name="Magnisalis V."/>
            <person name="Maru K."/>
            <person name="Matthews C."/>
            <person name="McCusker W."/>
            <person name="McDonough S."/>
            <person name="Mehta T."/>
            <person name="Meldrim J."/>
            <person name="Meneus L."/>
            <person name="Mihai O."/>
            <person name="Mihalev A."/>
            <person name="Mihova T."/>
            <person name="Mittelman R."/>
            <person name="Mlenga V."/>
            <person name="Montmayeur A."/>
            <person name="Mulrain L."/>
            <person name="Navidi A."/>
            <person name="Naylor J."/>
            <person name="Negash T."/>
            <person name="Nguyen T."/>
            <person name="Nguyen N."/>
            <person name="Nicol R."/>
            <person name="Norbu C."/>
            <person name="Norbu N."/>
            <person name="Novod N."/>
            <person name="O'Neill B."/>
            <person name="Osman S."/>
            <person name="Markiewicz E."/>
            <person name="Oyono O.L."/>
            <person name="Patti C."/>
            <person name="Phunkhang P."/>
            <person name="Pierre F."/>
            <person name="Priest M."/>
            <person name="Raghuraman S."/>
            <person name="Rege F."/>
            <person name="Reyes R."/>
            <person name="Rise C."/>
            <person name="Rogov P."/>
            <person name="Ross K."/>
            <person name="Ryan E."/>
            <person name="Settipalli S."/>
            <person name="Shea T."/>
            <person name="Sherpa N."/>
            <person name="Shi L."/>
            <person name="Shih D."/>
            <person name="Sparrow T."/>
            <person name="Spaulding J."/>
            <person name="Stalker J."/>
            <person name="Stange-Thomann N."/>
            <person name="Stavropoulos S."/>
            <person name="Stone C."/>
            <person name="Strader C."/>
            <person name="Tesfaye S."/>
            <person name="Thomson T."/>
            <person name="Thoulutsang Y."/>
            <person name="Thoulutsang D."/>
            <person name="Topham K."/>
            <person name="Topping I."/>
            <person name="Tsamla T."/>
            <person name="Vassiliev H."/>
            <person name="Vo A."/>
            <person name="Wangchuk T."/>
            <person name="Wangdi T."/>
            <person name="Weiand M."/>
            <person name="Wilkinson J."/>
            <person name="Wilson A."/>
            <person name="Yadav S."/>
            <person name="Young G."/>
            <person name="Yu Q."/>
            <person name="Zembek L."/>
            <person name="Zhong D."/>
            <person name="Zimmer A."/>
            <person name="Zwirko Z."/>
            <person name="Jaffe D.B."/>
            <person name="Alvarez P."/>
            <person name="Brockman W."/>
            <person name="Butler J."/>
            <person name="Chin C."/>
            <person name="Gnerre S."/>
            <person name="Grabherr M."/>
            <person name="Kleber M."/>
            <person name="Mauceli E."/>
            <person name="MacCallum I."/>
        </authorList>
    </citation>
    <scope>NUCLEOTIDE SEQUENCE [LARGE SCALE GENOMIC DNA]</scope>
    <source>
        <strain evidence="3">Tucson 14030-0811.24</strain>
    </source>
</reference>
<gene>
    <name evidence="2" type="primary">Dwil\GK10198</name>
    <name evidence="2" type="ORF">Dwil_GK10198</name>
</gene>